<evidence type="ECO:0000313" key="2">
    <source>
        <dbReference type="EnsemblMetazoa" id="GPAI013067-PA"/>
    </source>
</evidence>
<reference evidence="3" key="1">
    <citation type="submission" date="2014-03" db="EMBL/GenBank/DDBJ databases">
        <authorList>
            <person name="Aksoy S."/>
            <person name="Warren W."/>
            <person name="Wilson R.K."/>
        </authorList>
    </citation>
    <scope>NUCLEOTIDE SEQUENCE [LARGE SCALE GENOMIC DNA]</scope>
    <source>
        <strain evidence="3">IAEA</strain>
    </source>
</reference>
<name>A0A1A9ZFL0_GLOPL</name>
<keyword evidence="1" id="KW-1133">Transmembrane helix</keyword>
<protein>
    <submittedName>
        <fullName evidence="2">Uncharacterized protein</fullName>
    </submittedName>
</protein>
<sequence>MLRCATSMTRKPRWSQQPNIISTYVLKIVSFQLSILLPAIVKHSKYYVLFAGNILGRLESKRRSELRRYGVERKNRINEEGIKSERGMKPNAECCKDNKAMSGSSYSPYGERSYTNGACGSKTQKTISCRIFILVLFNVYGLNTQNDLDRLE</sequence>
<dbReference type="Proteomes" id="UP000092445">
    <property type="component" value="Unassembled WGS sequence"/>
</dbReference>
<keyword evidence="1" id="KW-0472">Membrane</keyword>
<organism evidence="2 3">
    <name type="scientific">Glossina pallidipes</name>
    <name type="common">Tsetse fly</name>
    <dbReference type="NCBI Taxonomy" id="7398"/>
    <lineage>
        <taxon>Eukaryota</taxon>
        <taxon>Metazoa</taxon>
        <taxon>Ecdysozoa</taxon>
        <taxon>Arthropoda</taxon>
        <taxon>Hexapoda</taxon>
        <taxon>Insecta</taxon>
        <taxon>Pterygota</taxon>
        <taxon>Neoptera</taxon>
        <taxon>Endopterygota</taxon>
        <taxon>Diptera</taxon>
        <taxon>Brachycera</taxon>
        <taxon>Muscomorpha</taxon>
        <taxon>Hippoboscoidea</taxon>
        <taxon>Glossinidae</taxon>
        <taxon>Glossina</taxon>
    </lineage>
</organism>
<dbReference type="EnsemblMetazoa" id="GPAI013067-RA">
    <property type="protein sequence ID" value="GPAI013067-PA"/>
    <property type="gene ID" value="GPAI013067"/>
</dbReference>
<proteinExistence type="predicted"/>
<accession>A0A1A9ZFL0</accession>
<dbReference type="VEuPathDB" id="VectorBase:GPAI013067"/>
<evidence type="ECO:0000313" key="3">
    <source>
        <dbReference type="Proteomes" id="UP000092445"/>
    </source>
</evidence>
<keyword evidence="1" id="KW-0812">Transmembrane</keyword>
<feature type="transmembrane region" description="Helical" evidence="1">
    <location>
        <begin position="21"/>
        <end position="41"/>
    </location>
</feature>
<reference evidence="2" key="2">
    <citation type="submission" date="2020-05" db="UniProtKB">
        <authorList>
            <consortium name="EnsemblMetazoa"/>
        </authorList>
    </citation>
    <scope>IDENTIFICATION</scope>
    <source>
        <strain evidence="2">IAEA</strain>
    </source>
</reference>
<dbReference type="AlphaFoldDB" id="A0A1A9ZFL0"/>
<evidence type="ECO:0000256" key="1">
    <source>
        <dbReference type="SAM" id="Phobius"/>
    </source>
</evidence>
<keyword evidence="3" id="KW-1185">Reference proteome</keyword>